<evidence type="ECO:0000313" key="4">
    <source>
        <dbReference type="Proteomes" id="UP000321062"/>
    </source>
</evidence>
<sequence length="109" mass="11485">MPAYLPTPRSAAPAWASPTTPIRVTASTGCSSLPTEAIETLDARGLRCPLPVLKAEKRLAEMAPGAVLAVLATDPVAKVDIPLYCLQQGHQCVQSMEGDALRFLITKSA</sequence>
<dbReference type="PANTHER" id="PTHR33279:SF6">
    <property type="entry name" value="SULFUR CARRIER PROTEIN YEDF-RELATED"/>
    <property type="match status" value="1"/>
</dbReference>
<dbReference type="PROSITE" id="PS01148">
    <property type="entry name" value="UPF0033"/>
    <property type="match status" value="1"/>
</dbReference>
<proteinExistence type="inferred from homology"/>
<evidence type="ECO:0000256" key="1">
    <source>
        <dbReference type="ARBA" id="ARBA00008984"/>
    </source>
</evidence>
<dbReference type="Gene3D" id="3.30.110.40">
    <property type="entry name" value="TusA-like domain"/>
    <property type="match status" value="1"/>
</dbReference>
<protein>
    <submittedName>
        <fullName evidence="3">Sulfurtransferase TusA family protein</fullName>
    </submittedName>
</protein>
<dbReference type="KEGG" id="yti:FNA67_19305"/>
<dbReference type="PANTHER" id="PTHR33279">
    <property type="entry name" value="SULFUR CARRIER PROTEIN YEDF-RELATED"/>
    <property type="match status" value="1"/>
</dbReference>
<name>A0A5B9DUQ4_9HYPH</name>
<dbReference type="EMBL" id="CP041690">
    <property type="protein sequence ID" value="QEE22178.1"/>
    <property type="molecule type" value="Genomic_DNA"/>
</dbReference>
<dbReference type="InterPro" id="IPR001455">
    <property type="entry name" value="TusA-like"/>
</dbReference>
<dbReference type="AlphaFoldDB" id="A0A5B9DUQ4"/>
<reference evidence="3 4" key="1">
    <citation type="journal article" date="2015" name="Int. J. Syst. Evol. Microbiol.">
        <title>Youhaiella tibetensis gen. nov., sp. nov., isolated from subsurface sediment.</title>
        <authorList>
            <person name="Wang Y.X."/>
            <person name="Huang F.Q."/>
            <person name="Nogi Y."/>
            <person name="Pang S.J."/>
            <person name="Wang P.K."/>
            <person name="Lv J."/>
        </authorList>
    </citation>
    <scope>NUCLEOTIDE SEQUENCE [LARGE SCALE GENOMIC DNA]</scope>
    <source>
        <strain evidence="4">fig4</strain>
    </source>
</reference>
<dbReference type="SUPFAM" id="SSF64307">
    <property type="entry name" value="SirA-like"/>
    <property type="match status" value="1"/>
</dbReference>
<gene>
    <name evidence="3" type="ORF">FNA67_19305</name>
</gene>
<accession>A0A5B9DUQ4</accession>
<organism evidence="3 4">
    <name type="scientific">Paradevosia tibetensis</name>
    <dbReference type="NCBI Taxonomy" id="1447062"/>
    <lineage>
        <taxon>Bacteria</taxon>
        <taxon>Pseudomonadati</taxon>
        <taxon>Pseudomonadota</taxon>
        <taxon>Alphaproteobacteria</taxon>
        <taxon>Hyphomicrobiales</taxon>
        <taxon>Devosiaceae</taxon>
        <taxon>Paradevosia</taxon>
    </lineage>
</organism>
<comment type="similarity">
    <text evidence="1">Belongs to the sulfur carrier protein TusA family.</text>
</comment>
<dbReference type="CDD" id="cd00291">
    <property type="entry name" value="SirA_YedF_YeeD"/>
    <property type="match status" value="1"/>
</dbReference>
<dbReference type="Pfam" id="PF01206">
    <property type="entry name" value="TusA"/>
    <property type="match status" value="1"/>
</dbReference>
<dbReference type="GO" id="GO:0016740">
    <property type="term" value="F:transferase activity"/>
    <property type="evidence" value="ECO:0007669"/>
    <property type="project" value="UniProtKB-KW"/>
</dbReference>
<keyword evidence="3" id="KW-0808">Transferase</keyword>
<keyword evidence="4" id="KW-1185">Reference proteome</keyword>
<evidence type="ECO:0000313" key="3">
    <source>
        <dbReference type="EMBL" id="QEE22178.1"/>
    </source>
</evidence>
<feature type="domain" description="UPF0033" evidence="2">
    <location>
        <begin position="41"/>
        <end position="65"/>
    </location>
</feature>
<dbReference type="InterPro" id="IPR036868">
    <property type="entry name" value="TusA-like_sf"/>
</dbReference>
<dbReference type="Proteomes" id="UP000321062">
    <property type="component" value="Chromosome"/>
</dbReference>
<evidence type="ECO:0000259" key="2">
    <source>
        <dbReference type="PROSITE" id="PS01148"/>
    </source>
</evidence>
<dbReference type="OrthoDB" id="9797551at2"/>